<keyword evidence="5" id="KW-1185">Reference proteome</keyword>
<dbReference type="InterPro" id="IPR013320">
    <property type="entry name" value="ConA-like_dom_sf"/>
</dbReference>
<organism evidence="4 5">
    <name type="scientific">Fusarium langsethiae</name>
    <dbReference type="NCBI Taxonomy" id="179993"/>
    <lineage>
        <taxon>Eukaryota</taxon>
        <taxon>Fungi</taxon>
        <taxon>Dikarya</taxon>
        <taxon>Ascomycota</taxon>
        <taxon>Pezizomycotina</taxon>
        <taxon>Sordariomycetes</taxon>
        <taxon>Hypocreomycetidae</taxon>
        <taxon>Hypocreales</taxon>
        <taxon>Nectriaceae</taxon>
        <taxon>Fusarium</taxon>
    </lineage>
</organism>
<gene>
    <name evidence="4" type="ORF">FLAG1_08060</name>
</gene>
<keyword evidence="2" id="KW-0624">Polysaccharide degradation</keyword>
<feature type="signal peptide" evidence="3">
    <location>
        <begin position="1"/>
        <end position="18"/>
    </location>
</feature>
<dbReference type="SUPFAM" id="SSF49899">
    <property type="entry name" value="Concanavalin A-like lectins/glucanases"/>
    <property type="match status" value="1"/>
</dbReference>
<evidence type="ECO:0000256" key="1">
    <source>
        <dbReference type="ARBA" id="ARBA00005519"/>
    </source>
</evidence>
<dbReference type="PANTHER" id="PTHR34002">
    <property type="entry name" value="BLR1656 PROTEIN"/>
    <property type="match status" value="1"/>
</dbReference>
<evidence type="ECO:0000313" key="5">
    <source>
        <dbReference type="Proteomes" id="UP000037904"/>
    </source>
</evidence>
<dbReference type="Proteomes" id="UP000037904">
    <property type="component" value="Unassembled WGS sequence"/>
</dbReference>
<comment type="caution">
    <text evidence="4">The sequence shown here is derived from an EMBL/GenBank/DDBJ whole genome shotgun (WGS) entry which is preliminary data.</text>
</comment>
<feature type="chain" id="PRO_5005835125" evidence="3">
    <location>
        <begin position="19"/>
        <end position="238"/>
    </location>
</feature>
<dbReference type="PANTHER" id="PTHR34002:SF10">
    <property type="entry name" value="PUTATIVE-RELATED"/>
    <property type="match status" value="1"/>
</dbReference>
<evidence type="ECO:0000313" key="4">
    <source>
        <dbReference type="EMBL" id="KPA39076.1"/>
    </source>
</evidence>
<keyword evidence="2" id="KW-0326">Glycosidase</keyword>
<evidence type="ECO:0000256" key="2">
    <source>
        <dbReference type="RuleBase" id="RU361163"/>
    </source>
</evidence>
<keyword evidence="2" id="KW-0119">Carbohydrate metabolism</keyword>
<dbReference type="InterPro" id="IPR002594">
    <property type="entry name" value="GH12"/>
</dbReference>
<dbReference type="InterPro" id="IPR013319">
    <property type="entry name" value="GH11/12"/>
</dbReference>
<sequence>MKASFTFLAGLLAPVTLAQSLCDQYSYYANGGYEFNNNRWGQSSGSGSQCTYLDWSNSNGAGWHTDWTWSGGQDNVKSYPNSGLQISNKRLVSSITNMQSAAAWSYSGTNVRANVAYDLFTASDPNHVTYSGDYELMIWLGRYGGVQPIGSRIGSANVEGRTWELWTGMNGSMRVYSFVASSPVTNFNSDVKQFWNYLANTQGYPASKQYLLTFQFGTEPFTGSGAQFKVTNFNAHIR</sequence>
<proteinExistence type="inferred from homology"/>
<name>A0A0M9ETC4_FUSLA</name>
<dbReference type="GO" id="GO:0008810">
    <property type="term" value="F:cellulase activity"/>
    <property type="evidence" value="ECO:0007669"/>
    <property type="project" value="InterPro"/>
</dbReference>
<dbReference type="Pfam" id="PF01670">
    <property type="entry name" value="Glyco_hydro_12"/>
    <property type="match status" value="1"/>
</dbReference>
<evidence type="ECO:0000256" key="3">
    <source>
        <dbReference type="SAM" id="SignalP"/>
    </source>
</evidence>
<keyword evidence="2" id="KW-0378">Hydrolase</keyword>
<dbReference type="GO" id="GO:0000272">
    <property type="term" value="P:polysaccharide catabolic process"/>
    <property type="evidence" value="ECO:0007669"/>
    <property type="project" value="UniProtKB-KW"/>
</dbReference>
<comment type="similarity">
    <text evidence="1 2">Belongs to the glycosyl hydrolase 12 (cellulase H) family.</text>
</comment>
<reference evidence="4 5" key="1">
    <citation type="submission" date="2015-04" db="EMBL/GenBank/DDBJ databases">
        <title>The draft genome sequence of Fusarium langsethiae, a T-2/HT-2 mycotoxin producer.</title>
        <authorList>
            <person name="Lysoe E."/>
            <person name="Divon H.H."/>
            <person name="Terzi V."/>
            <person name="Orru L."/>
            <person name="Lamontanara A."/>
            <person name="Kolseth A.-K."/>
            <person name="Frandsen R.J."/>
            <person name="Nielsen K."/>
            <person name="Thrane U."/>
        </authorList>
    </citation>
    <scope>NUCLEOTIDE SEQUENCE [LARGE SCALE GENOMIC DNA]</scope>
    <source>
        <strain evidence="4 5">Fl201059</strain>
    </source>
</reference>
<dbReference type="AlphaFoldDB" id="A0A0M9ETC4"/>
<accession>A0A0M9ETC4</accession>
<protein>
    <submittedName>
        <fullName evidence="4">Murein transglycosylase</fullName>
    </submittedName>
</protein>
<keyword evidence="3" id="KW-0732">Signal</keyword>
<dbReference type="Gene3D" id="2.60.120.180">
    <property type="match status" value="1"/>
</dbReference>
<dbReference type="OrthoDB" id="89349at2759"/>
<dbReference type="EMBL" id="JXCE01000221">
    <property type="protein sequence ID" value="KPA39076.1"/>
    <property type="molecule type" value="Genomic_DNA"/>
</dbReference>